<dbReference type="eggNOG" id="COG0582">
    <property type="taxonomic scope" value="Bacteria"/>
</dbReference>
<dbReference type="InterPro" id="IPR002104">
    <property type="entry name" value="Integrase_catalytic"/>
</dbReference>
<dbReference type="SUPFAM" id="SSF56349">
    <property type="entry name" value="DNA breaking-rejoining enzymes"/>
    <property type="match status" value="1"/>
</dbReference>
<dbReference type="Gene3D" id="1.10.443.10">
    <property type="entry name" value="Intergrase catalytic core"/>
    <property type="match status" value="1"/>
</dbReference>
<dbReference type="HOGENOM" id="CLU_034529_0_0_9"/>
<evidence type="ECO:0000313" key="3">
    <source>
        <dbReference type="EMBL" id="ENY99820.1"/>
    </source>
</evidence>
<feature type="domain" description="Tyr recombinase" evidence="2">
    <location>
        <begin position="220"/>
        <end position="381"/>
    </location>
</feature>
<name>N9W9W3_9CLOT</name>
<evidence type="ECO:0000256" key="1">
    <source>
        <dbReference type="ARBA" id="ARBA00023172"/>
    </source>
</evidence>
<evidence type="ECO:0000313" key="4">
    <source>
        <dbReference type="Proteomes" id="UP000013097"/>
    </source>
</evidence>
<dbReference type="RefSeq" id="WP_002599397.1">
    <property type="nucleotide sequence ID" value="NZ_KB850958.1"/>
</dbReference>
<keyword evidence="4" id="KW-1185">Reference proteome</keyword>
<reference evidence="3 4" key="1">
    <citation type="submission" date="2013-01" db="EMBL/GenBank/DDBJ databases">
        <title>The Genome Sequence of Clostridium colicanis 209318.</title>
        <authorList>
            <consortium name="The Broad Institute Genome Sequencing Platform"/>
            <person name="Earl A."/>
            <person name="Ward D."/>
            <person name="Feldgarden M."/>
            <person name="Gevers D."/>
            <person name="Courvalin P."/>
            <person name="Lambert T."/>
            <person name="Walker B."/>
            <person name="Young S.K."/>
            <person name="Zeng Q."/>
            <person name="Gargeya S."/>
            <person name="Fitzgerald M."/>
            <person name="Haas B."/>
            <person name="Abouelleil A."/>
            <person name="Alvarado L."/>
            <person name="Arachchi H.M."/>
            <person name="Berlin A.M."/>
            <person name="Chapman S.B."/>
            <person name="Dewar J."/>
            <person name="Goldberg J."/>
            <person name="Griggs A."/>
            <person name="Gujja S."/>
            <person name="Hansen M."/>
            <person name="Howarth C."/>
            <person name="Imamovic A."/>
            <person name="Larimer J."/>
            <person name="McCowan C."/>
            <person name="Murphy C."/>
            <person name="Neiman D."/>
            <person name="Pearson M."/>
            <person name="Priest M."/>
            <person name="Roberts A."/>
            <person name="Saif S."/>
            <person name="Shea T."/>
            <person name="Sisk P."/>
            <person name="Sykes S."/>
            <person name="Wortman J."/>
            <person name="Nusbaum C."/>
            <person name="Birren B."/>
        </authorList>
    </citation>
    <scope>NUCLEOTIDE SEQUENCE [LARGE SCALE GENOMIC DNA]</scope>
    <source>
        <strain evidence="3 4">209318</strain>
    </source>
</reference>
<proteinExistence type="predicted"/>
<evidence type="ECO:0000259" key="2">
    <source>
        <dbReference type="Pfam" id="PF00589"/>
    </source>
</evidence>
<dbReference type="PATRIC" id="fig|999411.4.peg.2872"/>
<dbReference type="InterPro" id="IPR011010">
    <property type="entry name" value="DNA_brk_join_enz"/>
</dbReference>
<dbReference type="InterPro" id="IPR013762">
    <property type="entry name" value="Integrase-like_cat_sf"/>
</dbReference>
<dbReference type="GO" id="GO:0015074">
    <property type="term" value="P:DNA integration"/>
    <property type="evidence" value="ECO:0007669"/>
    <property type="project" value="InterPro"/>
</dbReference>
<accession>N9W9W3</accession>
<organism evidence="3 4">
    <name type="scientific">Clostridium thermobutyricum</name>
    <dbReference type="NCBI Taxonomy" id="29372"/>
    <lineage>
        <taxon>Bacteria</taxon>
        <taxon>Bacillati</taxon>
        <taxon>Bacillota</taxon>
        <taxon>Clostridia</taxon>
        <taxon>Eubacteriales</taxon>
        <taxon>Clostridiaceae</taxon>
        <taxon>Clostridium</taxon>
    </lineage>
</organism>
<keyword evidence="1" id="KW-0233">DNA recombination</keyword>
<dbReference type="AlphaFoldDB" id="N9W9W3"/>
<dbReference type="Proteomes" id="UP000013097">
    <property type="component" value="Unassembled WGS sequence"/>
</dbReference>
<gene>
    <name evidence="3" type="ORF">HMPREF1092_02956</name>
</gene>
<comment type="caution">
    <text evidence="3">The sequence shown here is derived from an EMBL/GenBank/DDBJ whole genome shotgun (WGS) entry which is preliminary data.</text>
</comment>
<sequence length="522" mass="63019">MNRLKKQGYYVNSTMRLKKILMIMKEKRVYSDEVLKENKIFFEELKEKGFIEGEFTGSLWKIKQNNDGISRGRNLRWRKGETNDMKSFILEVCKNKIGVEQIAEYFNRIEKAIDESDFFENFEKFKSYYQNSDLNEKWKYKIFLGAYLRYLNNKDHSKYRELLEVRLRVPIKRVREIPDFKSILFFEYVFKQFLEKASYEARMEYFPLILWWQVTSVIPTRTSELIDIKKEYFYKKNGDFYLKIPTKKEFSYIKKIKKTLKLREFKITNNIGILIEEYLNNKNYKGNYLISKDINNKYGKFKIYTERFETYQLRKMLENFYENVVFRELKEEYKIKKMKLGDTRHLAIMNLILQEVDPYIVKEMCGHRDINAHLHYINHAKTYAESKILVLTDMFSIQKKNILGVEVENKRLKKMELMKTGIFKIGDYYCTRYGDNIKRFPEWCISECEECKYSIFAGENKEKGKYINKIENDIYLLKKYIGSELVKKLKEDGTVNEKYLCDVRCILQDIEKSIILEAKGNI</sequence>
<protein>
    <recommendedName>
        <fullName evidence="2">Tyr recombinase domain-containing protein</fullName>
    </recommendedName>
</protein>
<dbReference type="CDD" id="cd00397">
    <property type="entry name" value="DNA_BRE_C"/>
    <property type="match status" value="1"/>
</dbReference>
<dbReference type="Pfam" id="PF00589">
    <property type="entry name" value="Phage_integrase"/>
    <property type="match status" value="1"/>
</dbReference>
<dbReference type="GO" id="GO:0003677">
    <property type="term" value="F:DNA binding"/>
    <property type="evidence" value="ECO:0007669"/>
    <property type="project" value="InterPro"/>
</dbReference>
<dbReference type="EMBL" id="AGYT01000019">
    <property type="protein sequence ID" value="ENY99820.1"/>
    <property type="molecule type" value="Genomic_DNA"/>
</dbReference>
<dbReference type="GO" id="GO:0006310">
    <property type="term" value="P:DNA recombination"/>
    <property type="evidence" value="ECO:0007669"/>
    <property type="project" value="UniProtKB-KW"/>
</dbReference>